<keyword evidence="2" id="KW-1185">Reference proteome</keyword>
<proteinExistence type="predicted"/>
<reference evidence="2" key="1">
    <citation type="journal article" date="2014" name="Nat. Genet.">
        <title>A reference genome for common bean and genome-wide analysis of dual domestications.</title>
        <authorList>
            <person name="Schmutz J."/>
            <person name="McClean P.E."/>
            <person name="Mamidi S."/>
            <person name="Wu G.A."/>
            <person name="Cannon S.B."/>
            <person name="Grimwood J."/>
            <person name="Jenkins J."/>
            <person name="Shu S."/>
            <person name="Song Q."/>
            <person name="Chavarro C."/>
            <person name="Torres-Torres M."/>
            <person name="Geffroy V."/>
            <person name="Moghaddam S.M."/>
            <person name="Gao D."/>
            <person name="Abernathy B."/>
            <person name="Barry K."/>
            <person name="Blair M."/>
            <person name="Brick M.A."/>
            <person name="Chovatia M."/>
            <person name="Gepts P."/>
            <person name="Goodstein D.M."/>
            <person name="Gonzales M."/>
            <person name="Hellsten U."/>
            <person name="Hyten D.L."/>
            <person name="Jia G."/>
            <person name="Kelly J.D."/>
            <person name="Kudrna D."/>
            <person name="Lee R."/>
            <person name="Richard M.M."/>
            <person name="Miklas P.N."/>
            <person name="Osorno J.M."/>
            <person name="Rodrigues J."/>
            <person name="Thareau V."/>
            <person name="Urrea C.A."/>
            <person name="Wang M."/>
            <person name="Yu Y."/>
            <person name="Zhang M."/>
            <person name="Wing R.A."/>
            <person name="Cregan P.B."/>
            <person name="Rokhsar D.S."/>
            <person name="Jackson S.A."/>
        </authorList>
    </citation>
    <scope>NUCLEOTIDE SEQUENCE [LARGE SCALE GENOMIC DNA]</scope>
    <source>
        <strain evidence="2">cv. G19833</strain>
    </source>
</reference>
<dbReference type="Proteomes" id="UP000000226">
    <property type="component" value="Chromosome 8"/>
</dbReference>
<evidence type="ECO:0000313" key="1">
    <source>
        <dbReference type="EMBL" id="ESW12187.1"/>
    </source>
</evidence>
<dbReference type="OMA" id="GRFTICL"/>
<dbReference type="AlphaFoldDB" id="V7B2S8"/>
<protein>
    <submittedName>
        <fullName evidence="1">Uncharacterized protein</fullName>
    </submittedName>
</protein>
<accession>V7B2S8</accession>
<gene>
    <name evidence="1" type="ORF">PHAVU_008G091900g</name>
</gene>
<dbReference type="STRING" id="3885.V7B2S8"/>
<dbReference type="Gramene" id="ESW12187">
    <property type="protein sequence ID" value="ESW12187"/>
    <property type="gene ID" value="PHAVU_008G091900g"/>
</dbReference>
<dbReference type="OrthoDB" id="1415334at2759"/>
<name>V7B2S8_PHAVU</name>
<evidence type="ECO:0000313" key="2">
    <source>
        <dbReference type="Proteomes" id="UP000000226"/>
    </source>
</evidence>
<sequence>MTINLGESIDSILKKTRNPLISSMVMTTYTLYNKEVRPLGRFTICLDDLWCDYGKFQKLYISCPFVFTSCKHAHHDFAMYIIHVYLLE</sequence>
<organism evidence="1 2">
    <name type="scientific">Phaseolus vulgaris</name>
    <name type="common">Kidney bean</name>
    <name type="synonym">French bean</name>
    <dbReference type="NCBI Taxonomy" id="3885"/>
    <lineage>
        <taxon>Eukaryota</taxon>
        <taxon>Viridiplantae</taxon>
        <taxon>Streptophyta</taxon>
        <taxon>Embryophyta</taxon>
        <taxon>Tracheophyta</taxon>
        <taxon>Spermatophyta</taxon>
        <taxon>Magnoliopsida</taxon>
        <taxon>eudicotyledons</taxon>
        <taxon>Gunneridae</taxon>
        <taxon>Pentapetalae</taxon>
        <taxon>rosids</taxon>
        <taxon>fabids</taxon>
        <taxon>Fabales</taxon>
        <taxon>Fabaceae</taxon>
        <taxon>Papilionoideae</taxon>
        <taxon>50 kb inversion clade</taxon>
        <taxon>NPAAA clade</taxon>
        <taxon>indigoferoid/millettioid clade</taxon>
        <taxon>Phaseoleae</taxon>
        <taxon>Phaseolus</taxon>
    </lineage>
</organism>
<dbReference type="EMBL" id="CM002295">
    <property type="protein sequence ID" value="ESW12187.1"/>
    <property type="molecule type" value="Genomic_DNA"/>
</dbReference>